<dbReference type="NCBIfam" id="TIGR04057">
    <property type="entry name" value="SusC_RagA_signa"/>
    <property type="match status" value="1"/>
</dbReference>
<dbReference type="OrthoDB" id="9768177at2"/>
<dbReference type="InterPro" id="IPR037066">
    <property type="entry name" value="Plug_dom_sf"/>
</dbReference>
<evidence type="ECO:0000313" key="13">
    <source>
        <dbReference type="EMBL" id="RNL84713.1"/>
    </source>
</evidence>
<organism evidence="13 14">
    <name type="scientific">Sinomicrobium pectinilyticum</name>
    <dbReference type="NCBI Taxonomy" id="1084421"/>
    <lineage>
        <taxon>Bacteria</taxon>
        <taxon>Pseudomonadati</taxon>
        <taxon>Bacteroidota</taxon>
        <taxon>Flavobacteriia</taxon>
        <taxon>Flavobacteriales</taxon>
        <taxon>Flavobacteriaceae</taxon>
        <taxon>Sinomicrobium</taxon>
    </lineage>
</organism>
<protein>
    <submittedName>
        <fullName evidence="13">SusC/RagA family TonB-linked outer membrane protein</fullName>
    </submittedName>
</protein>
<name>A0A3N0EA52_SINP1</name>
<evidence type="ECO:0000313" key="14">
    <source>
        <dbReference type="Proteomes" id="UP000267469"/>
    </source>
</evidence>
<evidence type="ECO:0000256" key="1">
    <source>
        <dbReference type="ARBA" id="ARBA00004571"/>
    </source>
</evidence>
<dbReference type="Pfam" id="PF07715">
    <property type="entry name" value="Plug"/>
    <property type="match status" value="1"/>
</dbReference>
<dbReference type="Proteomes" id="UP000267469">
    <property type="component" value="Unassembled WGS sequence"/>
</dbReference>
<dbReference type="InterPro" id="IPR008969">
    <property type="entry name" value="CarboxyPept-like_regulatory"/>
</dbReference>
<dbReference type="AlphaFoldDB" id="A0A3N0EA52"/>
<dbReference type="Gene3D" id="2.170.130.10">
    <property type="entry name" value="TonB-dependent receptor, plug domain"/>
    <property type="match status" value="1"/>
</dbReference>
<dbReference type="SUPFAM" id="SSF56935">
    <property type="entry name" value="Porins"/>
    <property type="match status" value="1"/>
</dbReference>
<feature type="region of interest" description="Disordered" evidence="10">
    <location>
        <begin position="121"/>
        <end position="144"/>
    </location>
</feature>
<dbReference type="Gene3D" id="2.40.170.20">
    <property type="entry name" value="TonB-dependent receptor, beta-barrel domain"/>
    <property type="match status" value="1"/>
</dbReference>
<evidence type="ECO:0000256" key="10">
    <source>
        <dbReference type="SAM" id="MobiDB-lite"/>
    </source>
</evidence>
<sequence length="1131" mass="126748">MKNHPNERRRIFPLFKFDLKMRLTVLFFLVVLCGLHANNGYSQKNRITLDAEHMTVRHVIDHIESTTDYRFIYKTRHVDLERKVTLKVEKGAIETVLDRLFADILIGYRIRGTHIILRPVPGKKSTSPERKDPESTEQDPVQVSGTVTDAEGVPLLGASILEKGTDNGTQSDFDGNFSIAVKDENAVLVISYIGFKSLEIPVDGRTSIAVTLNEDAAMLDEVVVIGYGTQRRSQVVGAVDQVADEAFQGRSSVNTTQALQGKSPALVIQQTNSEPGAGLNLNVRGVSTFGDNSPLVVIDGIVGGDINALNPADIESISVLKDAGSAAIYGSRASNGVVLITTKKGSKESPLTVTYNGLVGYNVPHYFTRPVHGYENAMLRNEAALNSNETSAVFTAEQIRQFRENGDEEWFADEIIKPALQQNHNVSVSGGNENSTYLVSLGYMDQRSNFVGPSKGMERYNYRINLTNDYGKFKLTSTLAYTKQKITDHSSSTGTLMVDAFRVPLYYRQKDEEGNYLINDVLREFNPLGILEQGGFRKYDNDDVFGNISAELRITDNFKLRGVFGGRLYSNNLFSRTKEVDFVPAGIYGATRETNDESYKSLDLNTQFIAEYTKVFADLHDVNVLLGVSNENHSDRKSRILKRYTDPDLGTPTGETVIVDTDSYNSNDQSAKNSLNSLFGRASYNYDHKYFAEFSFRYDGSSKFRKEKRWGFFPSMTLGYQVTREDFMQGYRDNFGNIKLRASYGILGNQNVGNYQYQTTYFTFSNAYGFNNNAVGGAGFNFANPDIQWERAATFNAGVDMDFLEGALSLSFDYFDKVTSDILVAPAVPGVYGTDLPDFNAGKVGNRGWEVSATYRHYGELFRHSVTFNIGDSKNKVLDFQGKEILTQVEELQVLLREGLPFNSYVGLKRDGYFQNYEEISGAAVPEGLTVVPGDNRYVDVNSDGVIDDDDKFVFGNPFPRYTYGFTYNLGFKNLDLSIFLQGVGKRTMMIRGELVEPFHYNYGMTMYTHQLDYWTPQNTDARYPRLANNGSPSNTNNFRRGSDMYLYDGAYLRLKNLQIGYTLPAEIAEKLGMKSYRVYFSGQNLFTLSKVKFVDPELSEFNNRLENSGANSGRAYPTLVYYGLGIDISF</sequence>
<evidence type="ECO:0000256" key="4">
    <source>
        <dbReference type="ARBA" id="ARBA00022692"/>
    </source>
</evidence>
<dbReference type="RefSeq" id="WP_123216561.1">
    <property type="nucleotide sequence ID" value="NZ_RJTM01000094.1"/>
</dbReference>
<evidence type="ECO:0000256" key="2">
    <source>
        <dbReference type="ARBA" id="ARBA00022448"/>
    </source>
</evidence>
<dbReference type="InterPro" id="IPR036942">
    <property type="entry name" value="Beta-barrel_TonB_sf"/>
</dbReference>
<dbReference type="SUPFAM" id="SSF49464">
    <property type="entry name" value="Carboxypeptidase regulatory domain-like"/>
    <property type="match status" value="1"/>
</dbReference>
<keyword evidence="3 8" id="KW-1134">Transmembrane beta strand</keyword>
<evidence type="ECO:0000256" key="6">
    <source>
        <dbReference type="ARBA" id="ARBA00023136"/>
    </source>
</evidence>
<gene>
    <name evidence="13" type="ORF">ED312_13585</name>
</gene>
<comment type="subcellular location">
    <subcellularLocation>
        <location evidence="1 8">Cell outer membrane</location>
        <topology evidence="1 8">Multi-pass membrane protein</topology>
    </subcellularLocation>
</comment>
<dbReference type="EMBL" id="RJTM01000094">
    <property type="protein sequence ID" value="RNL84713.1"/>
    <property type="molecule type" value="Genomic_DNA"/>
</dbReference>
<keyword evidence="4 8" id="KW-0812">Transmembrane</keyword>
<dbReference type="NCBIfam" id="TIGR04056">
    <property type="entry name" value="OMP_RagA_SusC"/>
    <property type="match status" value="1"/>
</dbReference>
<keyword evidence="5 9" id="KW-0798">TonB box</keyword>
<evidence type="ECO:0000256" key="5">
    <source>
        <dbReference type="ARBA" id="ARBA00023077"/>
    </source>
</evidence>
<dbReference type="InterPro" id="IPR023997">
    <property type="entry name" value="TonB-dep_OMP_SusC/RagA_CS"/>
</dbReference>
<evidence type="ECO:0000256" key="7">
    <source>
        <dbReference type="ARBA" id="ARBA00023237"/>
    </source>
</evidence>
<evidence type="ECO:0000259" key="12">
    <source>
        <dbReference type="Pfam" id="PF07715"/>
    </source>
</evidence>
<comment type="caution">
    <text evidence="13">The sequence shown here is derived from an EMBL/GenBank/DDBJ whole genome shotgun (WGS) entry which is preliminary data.</text>
</comment>
<evidence type="ECO:0000256" key="8">
    <source>
        <dbReference type="PROSITE-ProRule" id="PRU01360"/>
    </source>
</evidence>
<dbReference type="InterPro" id="IPR023996">
    <property type="entry name" value="TonB-dep_OMP_SusC/RagA"/>
</dbReference>
<feature type="domain" description="TonB-dependent receptor-like beta-barrel" evidence="11">
    <location>
        <begin position="526"/>
        <end position="1086"/>
    </location>
</feature>
<proteinExistence type="inferred from homology"/>
<evidence type="ECO:0000259" key="11">
    <source>
        <dbReference type="Pfam" id="PF00593"/>
    </source>
</evidence>
<dbReference type="PROSITE" id="PS52016">
    <property type="entry name" value="TONB_DEPENDENT_REC_3"/>
    <property type="match status" value="1"/>
</dbReference>
<accession>A0A3N0EA52</accession>
<reference evidence="13 14" key="1">
    <citation type="submission" date="2018-10" db="EMBL/GenBank/DDBJ databases">
        <title>Sinomicrobium pectinilyticum sp. nov., a pectinase-producing bacterium isolated from alkaline and saline soil, and emended description of the genus Sinomicrobium.</title>
        <authorList>
            <person name="Cheng B."/>
            <person name="Li C."/>
            <person name="Lai Q."/>
            <person name="Du M."/>
            <person name="Shao Z."/>
            <person name="Xu P."/>
            <person name="Yang C."/>
        </authorList>
    </citation>
    <scope>NUCLEOTIDE SEQUENCE [LARGE SCALE GENOMIC DNA]</scope>
    <source>
        <strain evidence="13 14">5DNS001</strain>
    </source>
</reference>
<dbReference type="GO" id="GO:0009279">
    <property type="term" value="C:cell outer membrane"/>
    <property type="evidence" value="ECO:0007669"/>
    <property type="project" value="UniProtKB-SubCell"/>
</dbReference>
<keyword evidence="6 8" id="KW-0472">Membrane</keyword>
<feature type="domain" description="TonB-dependent receptor plug" evidence="12">
    <location>
        <begin position="234"/>
        <end position="337"/>
    </location>
</feature>
<keyword evidence="14" id="KW-1185">Reference proteome</keyword>
<dbReference type="Pfam" id="PF00593">
    <property type="entry name" value="TonB_dep_Rec_b-barrel"/>
    <property type="match status" value="1"/>
</dbReference>
<comment type="similarity">
    <text evidence="8 9">Belongs to the TonB-dependent receptor family.</text>
</comment>
<dbReference type="InterPro" id="IPR000531">
    <property type="entry name" value="Beta-barrel_TonB"/>
</dbReference>
<dbReference type="InterPro" id="IPR039426">
    <property type="entry name" value="TonB-dep_rcpt-like"/>
</dbReference>
<dbReference type="Gene3D" id="2.60.40.1120">
    <property type="entry name" value="Carboxypeptidase-like, regulatory domain"/>
    <property type="match status" value="1"/>
</dbReference>
<keyword evidence="2 8" id="KW-0813">Transport</keyword>
<evidence type="ECO:0000256" key="9">
    <source>
        <dbReference type="RuleBase" id="RU003357"/>
    </source>
</evidence>
<keyword evidence="7 8" id="KW-0998">Cell outer membrane</keyword>
<dbReference type="Pfam" id="PF13715">
    <property type="entry name" value="CarbopepD_reg_2"/>
    <property type="match status" value="1"/>
</dbReference>
<evidence type="ECO:0000256" key="3">
    <source>
        <dbReference type="ARBA" id="ARBA00022452"/>
    </source>
</evidence>
<dbReference type="InterPro" id="IPR012910">
    <property type="entry name" value="Plug_dom"/>
</dbReference>